<dbReference type="Proteomes" id="UP000829829">
    <property type="component" value="Chromosome 1"/>
</dbReference>
<name>A0A9Q8RK85_9LEPT</name>
<proteinExistence type="predicted"/>
<evidence type="ECO:0000313" key="1">
    <source>
        <dbReference type="EMBL" id="UOG55167.1"/>
    </source>
</evidence>
<gene>
    <name evidence="1" type="ORF">MAL03_09465</name>
</gene>
<dbReference type="EMBL" id="CP091957">
    <property type="protein sequence ID" value="UOG55167.1"/>
    <property type="molecule type" value="Genomic_DNA"/>
</dbReference>
<sequence>MDQSVRVFKYSEILTLLKNPILLDNVKGIDAMELKPGSFKLRVTQCIVS</sequence>
<protein>
    <submittedName>
        <fullName evidence="1">Uncharacterized protein</fullName>
    </submittedName>
</protein>
<dbReference type="AlphaFoldDB" id="A0A9Q8RK85"/>
<evidence type="ECO:0000313" key="2">
    <source>
        <dbReference type="Proteomes" id="UP000829829"/>
    </source>
</evidence>
<reference evidence="1" key="1">
    <citation type="submission" date="2022-02" db="EMBL/GenBank/DDBJ databases">
        <title>The genetically variable rfb locus in Leptospira is a mobile cassette and a molecular signature of serovar identity.</title>
        <authorList>
            <person name="Nieves C."/>
            <person name="Vincent A.T."/>
            <person name="Zarantonelli L."/>
            <person name="Picardeau M."/>
            <person name="Veyrier F.J."/>
            <person name="Buschiazzo A."/>
        </authorList>
    </citation>
    <scope>NUCLEOTIDE SEQUENCE</scope>
    <source>
        <strain evidence="1">IP1512017</strain>
    </source>
</reference>
<dbReference type="RefSeq" id="WP_157191567.1">
    <property type="nucleotide sequence ID" value="NZ_CP091928.1"/>
</dbReference>
<organism evidence="1 2">
    <name type="scientific">Leptospira noguchii</name>
    <dbReference type="NCBI Taxonomy" id="28182"/>
    <lineage>
        <taxon>Bacteria</taxon>
        <taxon>Pseudomonadati</taxon>
        <taxon>Spirochaetota</taxon>
        <taxon>Spirochaetia</taxon>
        <taxon>Leptospirales</taxon>
        <taxon>Leptospiraceae</taxon>
        <taxon>Leptospira</taxon>
    </lineage>
</organism>
<accession>A0A9Q8RK85</accession>